<organism evidence="2 3">
    <name type="scientific">Billgrantia pellis</name>
    <dbReference type="NCBI Taxonomy" id="2606936"/>
    <lineage>
        <taxon>Bacteria</taxon>
        <taxon>Pseudomonadati</taxon>
        <taxon>Pseudomonadota</taxon>
        <taxon>Gammaproteobacteria</taxon>
        <taxon>Oceanospirillales</taxon>
        <taxon>Halomonadaceae</taxon>
        <taxon>Billgrantia</taxon>
    </lineage>
</organism>
<protein>
    <submittedName>
        <fullName evidence="2">Nuclear transport factor 2 family protein</fullName>
    </submittedName>
</protein>
<keyword evidence="3" id="KW-1185">Reference proteome</keyword>
<sequence>MHTRLLETRQQWYAAYLDGNVGLMDQIECDDFIVVNDHGLQEKMDQLGYVADAVGANRWYARGSRAEDITLKLVPLGDVVSIHGMGQVVGDVKQRAPLFYSELWRKIDGHWRVLSLHYTRSAAW</sequence>
<proteinExistence type="predicted"/>
<dbReference type="RefSeq" id="WP_149328509.1">
    <property type="nucleotide sequence ID" value="NZ_VTPY01000004.1"/>
</dbReference>
<dbReference type="InterPro" id="IPR032710">
    <property type="entry name" value="NTF2-like_dom_sf"/>
</dbReference>
<reference evidence="2 3" key="1">
    <citation type="submission" date="2019-08" db="EMBL/GenBank/DDBJ databases">
        <title>Bioinformatics analysis of the strain L3 and L5.</title>
        <authorList>
            <person name="Li X."/>
        </authorList>
    </citation>
    <scope>NUCLEOTIDE SEQUENCE [LARGE SCALE GENOMIC DNA]</scope>
    <source>
        <strain evidence="2 3">L5</strain>
    </source>
</reference>
<dbReference type="Pfam" id="PF14534">
    <property type="entry name" value="DUF4440"/>
    <property type="match status" value="1"/>
</dbReference>
<gene>
    <name evidence="2" type="ORF">F0A17_11655</name>
</gene>
<dbReference type="Proteomes" id="UP000486760">
    <property type="component" value="Unassembled WGS sequence"/>
</dbReference>
<dbReference type="EMBL" id="VTPY01000004">
    <property type="protein sequence ID" value="KAA0011948.1"/>
    <property type="molecule type" value="Genomic_DNA"/>
</dbReference>
<evidence type="ECO:0000313" key="3">
    <source>
        <dbReference type="Proteomes" id="UP000486760"/>
    </source>
</evidence>
<accession>A0A7V7FZE3</accession>
<evidence type="ECO:0000313" key="2">
    <source>
        <dbReference type="EMBL" id="KAA0011948.1"/>
    </source>
</evidence>
<dbReference type="SUPFAM" id="SSF54427">
    <property type="entry name" value="NTF2-like"/>
    <property type="match status" value="1"/>
</dbReference>
<dbReference type="AlphaFoldDB" id="A0A7V7FZE3"/>
<comment type="caution">
    <text evidence="2">The sequence shown here is derived from an EMBL/GenBank/DDBJ whole genome shotgun (WGS) entry which is preliminary data.</text>
</comment>
<evidence type="ECO:0000259" key="1">
    <source>
        <dbReference type="Pfam" id="PF14534"/>
    </source>
</evidence>
<name>A0A7V7FZE3_9GAMM</name>
<dbReference type="InterPro" id="IPR027843">
    <property type="entry name" value="DUF4440"/>
</dbReference>
<dbReference type="Gene3D" id="3.10.450.50">
    <property type="match status" value="1"/>
</dbReference>
<feature type="domain" description="DUF4440" evidence="1">
    <location>
        <begin position="6"/>
        <end position="113"/>
    </location>
</feature>